<dbReference type="RefSeq" id="WP_022603745.1">
    <property type="nucleotide sequence ID" value="NZ_ASSJ01000001.1"/>
</dbReference>
<protein>
    <submittedName>
        <fullName evidence="2">Transposase</fullName>
    </submittedName>
</protein>
<dbReference type="Proteomes" id="UP000016960">
    <property type="component" value="Unassembled WGS sequence"/>
</dbReference>
<name>U5DFD0_9CHRO</name>
<dbReference type="InterPro" id="IPR009057">
    <property type="entry name" value="Homeodomain-like_sf"/>
</dbReference>
<dbReference type="PATRIC" id="fig|582515.4.peg.113"/>
<dbReference type="EMBL" id="ASSJ01000001">
    <property type="protein sequence ID" value="ERN43198.1"/>
    <property type="molecule type" value="Genomic_DNA"/>
</dbReference>
<dbReference type="STRING" id="582515.KR51_00000920"/>
<evidence type="ECO:0000313" key="2">
    <source>
        <dbReference type="EMBL" id="ERN43198.1"/>
    </source>
</evidence>
<dbReference type="InterPro" id="IPR036388">
    <property type="entry name" value="WH-like_DNA-bd_sf"/>
</dbReference>
<dbReference type="GO" id="GO:0006313">
    <property type="term" value="P:DNA transposition"/>
    <property type="evidence" value="ECO:0007669"/>
    <property type="project" value="InterPro"/>
</dbReference>
<dbReference type="Gene3D" id="1.10.10.10">
    <property type="entry name" value="Winged helix-like DNA-binding domain superfamily/Winged helix DNA-binding domain"/>
    <property type="match status" value="1"/>
</dbReference>
<keyword evidence="3" id="KW-1185">Reference proteome</keyword>
<evidence type="ECO:0000313" key="3">
    <source>
        <dbReference type="Proteomes" id="UP000016960"/>
    </source>
</evidence>
<comment type="caution">
    <text evidence="2">The sequence shown here is derived from an EMBL/GenBank/DDBJ whole genome shotgun (WGS) entry which is preliminary data.</text>
</comment>
<dbReference type="SUPFAM" id="SSF46689">
    <property type="entry name" value="Homeodomain-like"/>
    <property type="match status" value="1"/>
</dbReference>
<evidence type="ECO:0000256" key="1">
    <source>
        <dbReference type="SAM" id="MobiDB-lite"/>
    </source>
</evidence>
<dbReference type="GO" id="GO:0004803">
    <property type="term" value="F:transposase activity"/>
    <property type="evidence" value="ECO:0007669"/>
    <property type="project" value="InterPro"/>
</dbReference>
<accession>U5DFD0</accession>
<dbReference type="AlphaFoldDB" id="U5DFD0"/>
<feature type="region of interest" description="Disordered" evidence="1">
    <location>
        <begin position="69"/>
        <end position="94"/>
    </location>
</feature>
<reference evidence="2 3" key="1">
    <citation type="submission" date="2013-05" db="EMBL/GenBank/DDBJ databases">
        <title>Draft genome sequence of Rubidibacter lacunae KORDI 51-2.</title>
        <authorList>
            <person name="Choi D.H."/>
            <person name="Noh J.H."/>
            <person name="Kwon K.-K."/>
            <person name="Lee J.-H."/>
            <person name="Ryu J.-Y."/>
        </authorList>
    </citation>
    <scope>NUCLEOTIDE SEQUENCE [LARGE SCALE GENOMIC DNA]</scope>
    <source>
        <strain evidence="2 3">KORDI 51-2</strain>
    </source>
</reference>
<dbReference type="eggNOG" id="COG2963">
    <property type="taxonomic scope" value="Bacteria"/>
</dbReference>
<dbReference type="OrthoDB" id="290006at2"/>
<dbReference type="GO" id="GO:0003677">
    <property type="term" value="F:DNA binding"/>
    <property type="evidence" value="ECO:0007669"/>
    <property type="project" value="InterPro"/>
</dbReference>
<dbReference type="InParanoid" id="U5DFD0"/>
<gene>
    <name evidence="2" type="ORF">KR51_00000920</name>
</gene>
<organism evidence="2 3">
    <name type="scientific">Rubidibacter lacunae KORDI 51-2</name>
    <dbReference type="NCBI Taxonomy" id="582515"/>
    <lineage>
        <taxon>Bacteria</taxon>
        <taxon>Bacillati</taxon>
        <taxon>Cyanobacteriota</taxon>
        <taxon>Cyanophyceae</taxon>
        <taxon>Oscillatoriophycideae</taxon>
        <taxon>Chroococcales</taxon>
        <taxon>Aphanothecaceae</taxon>
        <taxon>Rubidibacter</taxon>
    </lineage>
</organism>
<sequence>MPKPATDPLPDNQFKLEPALEKRTRRTFSAEYKLRIVQEANACQHGELGSLLRREKLYHNQIQQWRREFDQGGTASLSKTAPGPKPQLTSEQSQIAALEKKIQRLEHQLQLKDDCLALQKKP</sequence>
<dbReference type="InterPro" id="IPR002514">
    <property type="entry name" value="Transposase_8"/>
</dbReference>
<dbReference type="Pfam" id="PF01527">
    <property type="entry name" value="HTH_Tnp_1"/>
    <property type="match status" value="1"/>
</dbReference>
<proteinExistence type="predicted"/>